<dbReference type="Pfam" id="PF02535">
    <property type="entry name" value="Zip"/>
    <property type="match status" value="1"/>
</dbReference>
<evidence type="ECO:0000256" key="4">
    <source>
        <dbReference type="ARBA" id="ARBA00023136"/>
    </source>
</evidence>
<keyword evidence="2 5" id="KW-0812">Transmembrane</keyword>
<organism evidence="6 7">
    <name type="scientific">Cutaneotrichosporon oleaginosum</name>
    <dbReference type="NCBI Taxonomy" id="879819"/>
    <lineage>
        <taxon>Eukaryota</taxon>
        <taxon>Fungi</taxon>
        <taxon>Dikarya</taxon>
        <taxon>Basidiomycota</taxon>
        <taxon>Agaricomycotina</taxon>
        <taxon>Tremellomycetes</taxon>
        <taxon>Trichosporonales</taxon>
        <taxon>Trichosporonaceae</taxon>
        <taxon>Cutaneotrichosporon</taxon>
    </lineage>
</organism>
<dbReference type="InterPro" id="IPR003689">
    <property type="entry name" value="ZIP"/>
</dbReference>
<dbReference type="Proteomes" id="UP000053611">
    <property type="component" value="Unassembled WGS sequence"/>
</dbReference>
<feature type="transmembrane region" description="Helical" evidence="5">
    <location>
        <begin position="251"/>
        <end position="269"/>
    </location>
</feature>
<evidence type="ECO:0000313" key="7">
    <source>
        <dbReference type="Proteomes" id="UP000053611"/>
    </source>
</evidence>
<evidence type="ECO:0000313" key="6">
    <source>
        <dbReference type="EMBL" id="KLT39266.1"/>
    </source>
</evidence>
<feature type="transmembrane region" description="Helical" evidence="5">
    <location>
        <begin position="281"/>
        <end position="302"/>
    </location>
</feature>
<feature type="transmembrane region" description="Helical" evidence="5">
    <location>
        <begin position="217"/>
        <end position="239"/>
    </location>
</feature>
<feature type="transmembrane region" description="Helical" evidence="5">
    <location>
        <begin position="12"/>
        <end position="38"/>
    </location>
</feature>
<evidence type="ECO:0000256" key="2">
    <source>
        <dbReference type="ARBA" id="ARBA00022692"/>
    </source>
</evidence>
<feature type="transmembrane region" description="Helical" evidence="5">
    <location>
        <begin position="102"/>
        <end position="124"/>
    </location>
</feature>
<dbReference type="PANTHER" id="PTHR11040:SF44">
    <property type="entry name" value="PROTEIN ZNTC-RELATED"/>
    <property type="match status" value="1"/>
</dbReference>
<dbReference type="GO" id="GO:0005886">
    <property type="term" value="C:plasma membrane"/>
    <property type="evidence" value="ECO:0007669"/>
    <property type="project" value="TreeGrafter"/>
</dbReference>
<accession>A0A0J0XDV4</accession>
<dbReference type="OrthoDB" id="448280at2759"/>
<feature type="transmembrane region" description="Helical" evidence="5">
    <location>
        <begin position="322"/>
        <end position="342"/>
    </location>
</feature>
<feature type="transmembrane region" description="Helical" evidence="5">
    <location>
        <begin position="67"/>
        <end position="90"/>
    </location>
</feature>
<dbReference type="PANTHER" id="PTHR11040">
    <property type="entry name" value="ZINC/IRON TRANSPORTER"/>
    <property type="match status" value="1"/>
</dbReference>
<evidence type="ECO:0000256" key="3">
    <source>
        <dbReference type="ARBA" id="ARBA00022989"/>
    </source>
</evidence>
<dbReference type="GO" id="GO:0005385">
    <property type="term" value="F:zinc ion transmembrane transporter activity"/>
    <property type="evidence" value="ECO:0007669"/>
    <property type="project" value="TreeGrafter"/>
</dbReference>
<reference evidence="6 7" key="1">
    <citation type="submission" date="2015-03" db="EMBL/GenBank/DDBJ databases">
        <title>Genomics and transcriptomics of the oil-accumulating basidiomycete yeast T. oleaginosus allow insights into substrate utilization and the diverse evolutionary trajectories of mating systems in fungi.</title>
        <authorList>
            <consortium name="DOE Joint Genome Institute"/>
            <person name="Kourist R."/>
            <person name="Kracht O."/>
            <person name="Bracharz F."/>
            <person name="Lipzen A."/>
            <person name="Nolan M."/>
            <person name="Ohm R."/>
            <person name="Grigoriev I."/>
            <person name="Sun S."/>
            <person name="Heitman J."/>
            <person name="Bruck T."/>
            <person name="Nowrousian M."/>
        </authorList>
    </citation>
    <scope>NUCLEOTIDE SEQUENCE [LARGE SCALE GENOMIC DNA]</scope>
    <source>
        <strain evidence="6 7">IBC0246</strain>
    </source>
</reference>
<keyword evidence="7" id="KW-1185">Reference proteome</keyword>
<comment type="subcellular location">
    <subcellularLocation>
        <location evidence="1">Membrane</location>
        <topology evidence="1">Multi-pass membrane protein</topology>
    </subcellularLocation>
</comment>
<dbReference type="AlphaFoldDB" id="A0A0J0XDV4"/>
<proteinExistence type="predicted"/>
<feature type="transmembrane region" description="Helical" evidence="5">
    <location>
        <begin position="191"/>
        <end position="211"/>
    </location>
</feature>
<evidence type="ECO:0000256" key="5">
    <source>
        <dbReference type="SAM" id="Phobius"/>
    </source>
</evidence>
<gene>
    <name evidence="6" type="ORF">CC85DRAFT_200663</name>
</gene>
<protein>
    <submittedName>
        <fullName evidence="6">Zinc/iron permease</fullName>
    </submittedName>
</protein>
<keyword evidence="4 5" id="KW-0472">Membrane</keyword>
<name>A0A0J0XDV4_9TREE</name>
<dbReference type="EMBL" id="KQ087265">
    <property type="protein sequence ID" value="KLT39266.1"/>
    <property type="molecule type" value="Genomic_DNA"/>
</dbReference>
<keyword evidence="3 5" id="KW-1133">Transmembrane helix</keyword>
<dbReference type="STRING" id="879819.A0A0J0XDV4"/>
<evidence type="ECO:0000256" key="1">
    <source>
        <dbReference type="ARBA" id="ARBA00004141"/>
    </source>
</evidence>
<dbReference type="GeneID" id="28980490"/>
<sequence>MSFVLGEFNMPMHVASIFIVLVISALGVYLPTIAGWFVKDSNGAKSVGHLDAASFGREYGFWRNVFFLVRHFGTGVIISTAFVHLLYHGFLMWNDRCLGTLLFAPVAPTIAMVGALITFALDFVASHAAEKRFGVGGLNSPSPVSVTPDHHSVADTHSHAEKATTSHAHDGCCPDPEAAILAWQNKELWRVLLLEAGIIFHSVMIGVTLGADSSSSWTTLFIVIIFHQFFEGAALGARLALLHWLSKTHSFLQASMFMIVTPIGIAIGIGVRKSFSANGTAALISIGVLDSTSAGILLYTSFKLLAADYVDGPLKNANKKRLFASFFCLFLGILAMTILGRWV</sequence>